<accession>A0A8H4PGJ2</accession>
<evidence type="ECO:0000256" key="1">
    <source>
        <dbReference type="SAM" id="MobiDB-lite"/>
    </source>
</evidence>
<evidence type="ECO:0000313" key="2">
    <source>
        <dbReference type="EMBL" id="KAF4460007.1"/>
    </source>
</evidence>
<comment type="caution">
    <text evidence="2">The sequence shown here is derived from an EMBL/GenBank/DDBJ whole genome shotgun (WGS) entry which is preliminary data.</text>
</comment>
<organism evidence="2 3">
    <name type="scientific">Fusarium albosuccineum</name>
    <dbReference type="NCBI Taxonomy" id="1237068"/>
    <lineage>
        <taxon>Eukaryota</taxon>
        <taxon>Fungi</taxon>
        <taxon>Dikarya</taxon>
        <taxon>Ascomycota</taxon>
        <taxon>Pezizomycotina</taxon>
        <taxon>Sordariomycetes</taxon>
        <taxon>Hypocreomycetidae</taxon>
        <taxon>Hypocreales</taxon>
        <taxon>Nectriaceae</taxon>
        <taxon>Fusarium</taxon>
        <taxon>Fusarium decemcellulare species complex</taxon>
    </lineage>
</organism>
<proteinExistence type="predicted"/>
<gene>
    <name evidence="2" type="ORF">FALBO_13225</name>
</gene>
<feature type="compositionally biased region" description="Basic and acidic residues" evidence="1">
    <location>
        <begin position="24"/>
        <end position="36"/>
    </location>
</feature>
<reference evidence="2 3" key="1">
    <citation type="submission" date="2020-01" db="EMBL/GenBank/DDBJ databases">
        <title>Identification and distribution of gene clusters putatively required for synthesis of sphingolipid metabolism inhibitors in phylogenetically diverse species of the filamentous fungus Fusarium.</title>
        <authorList>
            <person name="Kim H.-S."/>
            <person name="Busman M."/>
            <person name="Brown D.W."/>
            <person name="Divon H."/>
            <person name="Uhlig S."/>
            <person name="Proctor R.H."/>
        </authorList>
    </citation>
    <scope>NUCLEOTIDE SEQUENCE [LARGE SCALE GENOMIC DNA]</scope>
    <source>
        <strain evidence="2 3">NRRL 20459</strain>
    </source>
</reference>
<sequence>MAQSSRLSEPPIPSRTARLSPQNDKAESGKKPRLREQLSIIGSLESPLHIPEAVDTWEMASEAKAKNLTQLLKAPAPRGRAESKDPTDITDLTRLLVVWGRQRLESQTRGDWSSTREDGICFMSTRERVKSIVINIIDTNSENIEAEQGSPAPSDHGDS</sequence>
<dbReference type="EMBL" id="JAADYS010002041">
    <property type="protein sequence ID" value="KAF4460007.1"/>
    <property type="molecule type" value="Genomic_DNA"/>
</dbReference>
<evidence type="ECO:0000313" key="3">
    <source>
        <dbReference type="Proteomes" id="UP000554235"/>
    </source>
</evidence>
<keyword evidence="3" id="KW-1185">Reference proteome</keyword>
<dbReference type="Proteomes" id="UP000554235">
    <property type="component" value="Unassembled WGS sequence"/>
</dbReference>
<name>A0A8H4PGJ2_9HYPO</name>
<dbReference type="AlphaFoldDB" id="A0A8H4PGJ2"/>
<feature type="region of interest" description="Disordered" evidence="1">
    <location>
        <begin position="1"/>
        <end position="37"/>
    </location>
</feature>
<protein>
    <submittedName>
        <fullName evidence="2">Uncharacterized protein</fullName>
    </submittedName>
</protein>